<comment type="subcellular location">
    <subcellularLocation>
        <location evidence="1">Cytoplasm</location>
    </subcellularLocation>
</comment>
<accession>E3CUQ2</accession>
<feature type="domain" description="XMAP215/Dis1/CLASP TOG" evidence="3">
    <location>
        <begin position="25"/>
        <end position="78"/>
    </location>
</feature>
<dbReference type="PaxDb" id="584708-Apau_0704"/>
<dbReference type="InterPro" id="IPR009057">
    <property type="entry name" value="Homeodomain-like_sf"/>
</dbReference>
<evidence type="ECO:0000313" key="5">
    <source>
        <dbReference type="EMBL" id="EFQ24675.1"/>
    </source>
</evidence>
<dbReference type="HOGENOM" id="CLU_027402_36_1_0"/>
<dbReference type="AlphaFoldDB" id="E3CUQ2"/>
<dbReference type="InterPro" id="IPR048491">
    <property type="entry name" value="XMAP215_CLASP_TOG"/>
</dbReference>
<organism evidence="4 6">
    <name type="scientific">Aminomonas paucivorans DSM 12260</name>
    <dbReference type="NCBI Taxonomy" id="584708"/>
    <lineage>
        <taxon>Bacteria</taxon>
        <taxon>Thermotogati</taxon>
        <taxon>Synergistota</taxon>
        <taxon>Synergistia</taxon>
        <taxon>Synergistales</taxon>
        <taxon>Synergistaceae</taxon>
        <taxon>Aminomonas</taxon>
    </lineage>
</organism>
<sequence>MTVKRQRRSPEFKSKVALAALKGDKTLAQLSSEFGVCSVQISQWKAQLLQQLPNAFQHQERPVRAETLTAPLYQEIGRLKMELDWLKKKAGVDA</sequence>
<name>E3CUQ2_9BACT</name>
<dbReference type="STRING" id="584708.Apau_0704"/>
<evidence type="ECO:0000313" key="4">
    <source>
        <dbReference type="EMBL" id="EFQ23132.1"/>
    </source>
</evidence>
<gene>
    <name evidence="4" type="ORF">Apau_0704</name>
    <name evidence="5" type="ORF">Apau_2267</name>
</gene>
<evidence type="ECO:0000313" key="6">
    <source>
        <dbReference type="Proteomes" id="UP000005096"/>
    </source>
</evidence>
<protein>
    <submittedName>
        <fullName evidence="4">Transposase IS3/IS911 family protein</fullName>
    </submittedName>
</protein>
<dbReference type="EMBL" id="CM001022">
    <property type="protein sequence ID" value="EFQ24675.1"/>
    <property type="molecule type" value="Genomic_DNA"/>
</dbReference>
<evidence type="ECO:0000256" key="1">
    <source>
        <dbReference type="ARBA" id="ARBA00004496"/>
    </source>
</evidence>
<dbReference type="eggNOG" id="COG2963">
    <property type="taxonomic scope" value="Bacteria"/>
</dbReference>
<dbReference type="EMBL" id="CM001022">
    <property type="protein sequence ID" value="EFQ23132.1"/>
    <property type="molecule type" value="Genomic_DNA"/>
</dbReference>
<dbReference type="SUPFAM" id="SSF46689">
    <property type="entry name" value="Homeodomain-like"/>
    <property type="match status" value="1"/>
</dbReference>
<dbReference type="GO" id="GO:0015631">
    <property type="term" value="F:tubulin binding"/>
    <property type="evidence" value="ECO:0007669"/>
    <property type="project" value="InterPro"/>
</dbReference>
<evidence type="ECO:0000256" key="2">
    <source>
        <dbReference type="ARBA" id="ARBA00022490"/>
    </source>
</evidence>
<dbReference type="Pfam" id="PF21041">
    <property type="entry name" value="XMAP215_CLASP_TOG"/>
    <property type="match status" value="1"/>
</dbReference>
<keyword evidence="2" id="KW-0963">Cytoplasm</keyword>
<proteinExistence type="predicted"/>
<dbReference type="Proteomes" id="UP000005096">
    <property type="component" value="Chromosome"/>
</dbReference>
<keyword evidence="6" id="KW-1185">Reference proteome</keyword>
<dbReference type="GO" id="GO:0005737">
    <property type="term" value="C:cytoplasm"/>
    <property type="evidence" value="ECO:0007669"/>
    <property type="project" value="UniProtKB-SubCell"/>
</dbReference>
<evidence type="ECO:0000259" key="3">
    <source>
        <dbReference type="Pfam" id="PF21041"/>
    </source>
</evidence>
<reference evidence="4 6" key="1">
    <citation type="journal article" date="2010" name="Stand. Genomic Sci.">
        <title>Non-contiguous finished genome sequence of Aminomonas paucivorans type strain (GLU-3).</title>
        <authorList>
            <person name="Pitluck S."/>
            <person name="Yasawong M."/>
            <person name="Held B."/>
            <person name="Lapidus A."/>
            <person name="Nolan M."/>
            <person name="Copeland A."/>
            <person name="Lucas S."/>
            <person name="Del Rio T.G."/>
            <person name="Tice H."/>
            <person name="Cheng J.F."/>
            <person name="Chertkov O."/>
            <person name="Goodwin L."/>
            <person name="Tapia R."/>
            <person name="Han C."/>
            <person name="Liolios K."/>
            <person name="Ivanova N."/>
            <person name="Mavromatis K."/>
            <person name="Ovchinnikova G."/>
            <person name="Pati A."/>
            <person name="Chen A."/>
            <person name="Palaniappan K."/>
            <person name="Land M."/>
            <person name="Hauser L."/>
            <person name="Chang Y.J."/>
            <person name="Jeffries C.D."/>
            <person name="Pukall R."/>
            <person name="Spring S."/>
            <person name="Rohde M."/>
            <person name="Sikorski J."/>
            <person name="Goker M."/>
            <person name="Woyke T."/>
            <person name="Bristow J."/>
            <person name="Eisen J.A."/>
            <person name="Markowitz V."/>
            <person name="Hugenholtz P."/>
            <person name="Kyrpides N.C."/>
            <person name="Klenk H.P."/>
        </authorList>
    </citation>
    <scope>NUCLEOTIDE SEQUENCE [LARGE SCALE GENOMIC DNA]</scope>
    <source>
        <strain evidence="4 6">DSM 12260</strain>
    </source>
</reference>